<evidence type="ECO:0000313" key="11">
    <source>
        <dbReference type="EMBL" id="TQS84379.1"/>
    </source>
</evidence>
<dbReference type="CDD" id="cd17922">
    <property type="entry name" value="DEXHc_LHR-like"/>
    <property type="match status" value="1"/>
</dbReference>
<dbReference type="GO" id="GO:0006281">
    <property type="term" value="P:DNA repair"/>
    <property type="evidence" value="ECO:0007669"/>
    <property type="project" value="UniProtKB-KW"/>
</dbReference>
<dbReference type="InterPro" id="IPR045628">
    <property type="entry name" value="Lhr_WH_dom"/>
</dbReference>
<keyword evidence="6" id="KW-0238">DNA-binding</keyword>
<keyword evidence="3" id="KW-0378">Hydrolase</keyword>
<reference evidence="11" key="1">
    <citation type="submission" date="2016-03" db="EMBL/GenBank/DDBJ databases">
        <authorList>
            <person name="Borrel G."/>
            <person name="Mccann A."/>
            <person name="O'Toole P.W."/>
        </authorList>
    </citation>
    <scope>NUCLEOTIDE SEQUENCE</scope>
    <source>
        <strain evidence="11">183</strain>
    </source>
</reference>
<evidence type="ECO:0000256" key="7">
    <source>
        <dbReference type="ARBA" id="ARBA00023204"/>
    </source>
</evidence>
<accession>A0A8J8PF38</accession>
<dbReference type="RefSeq" id="WP_400195335.1">
    <property type="nucleotide sequence ID" value="NZ_CAYAYE010000032.1"/>
</dbReference>
<dbReference type="GO" id="GO:0140097">
    <property type="term" value="F:catalytic activity, acting on DNA"/>
    <property type="evidence" value="ECO:0007669"/>
    <property type="project" value="UniProtKB-ARBA"/>
</dbReference>
<dbReference type="GO" id="GO:0004386">
    <property type="term" value="F:helicase activity"/>
    <property type="evidence" value="ECO:0007669"/>
    <property type="project" value="UniProtKB-KW"/>
</dbReference>
<dbReference type="NCBIfam" id="NF010338">
    <property type="entry name" value="PRK13767.1"/>
    <property type="match status" value="1"/>
</dbReference>
<dbReference type="PANTHER" id="PTHR47962:SF6">
    <property type="entry name" value="LARGE HELICASE-RELATED PROTEIN"/>
    <property type="match status" value="1"/>
</dbReference>
<dbReference type="InterPro" id="IPR014001">
    <property type="entry name" value="Helicase_ATP-bd"/>
</dbReference>
<comment type="caution">
    <text evidence="11">The sequence shown here is derived from an EMBL/GenBank/DDBJ whole genome shotgun (WGS) entry which is preliminary data.</text>
</comment>
<dbReference type="Gene3D" id="3.40.50.300">
    <property type="entry name" value="P-loop containing nucleotide triphosphate hydrolases"/>
    <property type="match status" value="2"/>
</dbReference>
<dbReference type="GO" id="GO:0005524">
    <property type="term" value="F:ATP binding"/>
    <property type="evidence" value="ECO:0007669"/>
    <property type="project" value="UniProtKB-KW"/>
</dbReference>
<dbReference type="Pfam" id="PF08494">
    <property type="entry name" value="DEAD_assoc"/>
    <property type="match status" value="1"/>
</dbReference>
<evidence type="ECO:0000256" key="2">
    <source>
        <dbReference type="ARBA" id="ARBA00022763"/>
    </source>
</evidence>
<dbReference type="EMBL" id="LVVT01000002">
    <property type="protein sequence ID" value="TQS84379.1"/>
    <property type="molecule type" value="Genomic_DNA"/>
</dbReference>
<dbReference type="PANTHER" id="PTHR47962">
    <property type="entry name" value="ATP-DEPENDENT HELICASE LHR-RELATED-RELATED"/>
    <property type="match status" value="1"/>
</dbReference>
<dbReference type="GO" id="GO:0003677">
    <property type="term" value="F:DNA binding"/>
    <property type="evidence" value="ECO:0007669"/>
    <property type="project" value="UniProtKB-KW"/>
</dbReference>
<dbReference type="InterPro" id="IPR001650">
    <property type="entry name" value="Helicase_C-like"/>
</dbReference>
<gene>
    <name evidence="11" type="ORF">A3207_05970</name>
</gene>
<sequence length="1791" mass="203971">MKSKTVKRYSKKQILSMLDPLIAEWFTNRFEDFTEPQSYAVPLIHQRKNVLVSSPTGSGKTLTAFTSIINELFKYSKEGKLEDRVYAVYISPLKALANDIDKNLEEPLREMRETAERLGTEFPNIRVGVRTGDTSQSERQKMLRKPPHILITTPESLALILAAPKFREKLSGVEYVILDEIHEVCDSKRGVFLSLTLERLQDICSKPFVRVGLSATLAPINEVAEYLCGYENGAPRDFNIVEIMRQRDLDIQVICPTEDMTALPYEVVNAKMYDRLSEMINEHRTTIVFTNTRSGTENIVYKLRERGLESVEAHHGSLAKETRLDVEERLKNGELKCVVSSTSLELGIDIGFVDLVVQIGSPKSVAKGLQRIGRSGHGHGLTSKGRILVFEKDDLVECAVLCRAAHDKHIDRVSISENCLDVLSQSVVGMSLEKRWEVDEALELVRRSYCFRNLKKETFLEVLRYLGSKDAFEGVYPKIWYDEEENIFGRRSGSRMIYFLNLGTIPEEANYKVFTEKGGMIGDLSEKFVERLSSGDVFVLGGKPYEYVRSKGMKVFVRDAGGRKPTVPSWSGEMLPRSFDLSMGVAKFRREMAERIDRDDNMEWLMSFGVDAGSAQSIISYFNEQKGSCGYIPDDKDLIIEGYVDPSGKYSMVFHFPFGRRVNDALSRAYAFVITREMNCNVSVSVTDDTFMISSPERINLAVVKDLLKESALEDTLMRAIKDSELFKQRFRHTASRSFMILRNYKGKEVSVGRQQIRSSYLLDALRSIDGVPVIDETYREIMEDVMDINNAKLILHNIESGEMKVHTIDYNSSPSPFAHNAVLAGISDMVLMEDRGALLRELHRKVLTKVLGVDISEFEFKEDQVVPYFRQKTGTASTKQELFSLISRIQPVRVFKEKGRNVYPFCLANREDIDEWTKELLEDGKISTIFLDDVYFVTSKDLPVYLSALSSQRTLNELDNKVLDSLDEEHMIPELVSSLEVPREKIAQSLRKLEVCGLVKRTAYQNGKWTYLKQEEISLPSREESIDTAILNYLNCYAPADVEDIAFALSLSSKEVQTALKGMMHRELVREGKYLVSENNQYMLKKDYLRLKTDNLQAYDYSNVEAHRRNKQDGPFDTIEELFKANVTLGSPLDAFYRVNNFSMKDWEELRKSGKILLGRFMRGRVRYILSEDAPPYVSAYRRDKLNALDTRVLEIISSAMGDGASLRQISAIMPDRSKDEIKESIDHLDRNMYVVRRFEEREERASENTYIRYDAPEFDGDPVRDIVEQYIRSYGPISVYMISTATQFTNEQIMNVIKDLDVESVSVGEGREEMFVFRDELENLGKASTQPQGCKVVSLYDPSVQSIWAAVASRFGDRWIYPIIRDGTLIGGAEKWNMSGVIEIRELDVDTVENIPSVLDALDVLMQYHKMEGYDVIRVREVMGNIPSNSPQEVRDIFSSKGWIEVGDMFAKGNLVPTRCSFDAALSLVFTKQGLGKRFQNVADAIKVQGGLRSDASTSIRCRNRIPLKSMFDMGFVVKVQAIPDYITYTSLEFASLCRAAKNREITPDMKLILKMIESGKPMFKGTILNNSPLSKDATQEALKSLTSGSIIYTDQNKRFRIIPDSGMDVHDARKSIIIHFFENYGLFSAENLSRFLRFRMPMRDIRQILAELEDEDFLVKGFLVDGTDTMYWIMKSELESYGAANFKGEVVITPDDNLHTYLSDWIKKLRGGATYSVIMDGSRLAGSFRGRVNSKDEMSVEDFLGSREAELILERYARSNGIVCKRTTDSEDDWDILSFYEKTNPGTV</sequence>
<evidence type="ECO:0000256" key="4">
    <source>
        <dbReference type="ARBA" id="ARBA00022806"/>
    </source>
</evidence>
<dbReference type="InterPro" id="IPR011545">
    <property type="entry name" value="DEAD/DEAH_box_helicase_dom"/>
</dbReference>
<evidence type="ECO:0000256" key="6">
    <source>
        <dbReference type="ARBA" id="ARBA00023125"/>
    </source>
</evidence>
<dbReference type="PROSITE" id="PS51192">
    <property type="entry name" value="HELICASE_ATP_BIND_1"/>
    <property type="match status" value="1"/>
</dbReference>
<dbReference type="Pfam" id="PF00271">
    <property type="entry name" value="Helicase_C"/>
    <property type="match status" value="1"/>
</dbReference>
<dbReference type="Pfam" id="PF19306">
    <property type="entry name" value="WHD_Lhr"/>
    <property type="match status" value="1"/>
</dbReference>
<evidence type="ECO:0000259" key="9">
    <source>
        <dbReference type="PROSITE" id="PS51192"/>
    </source>
</evidence>
<dbReference type="SMART" id="SM00490">
    <property type="entry name" value="HELICc"/>
    <property type="match status" value="1"/>
</dbReference>
<dbReference type="InterPro" id="IPR052511">
    <property type="entry name" value="ATP-dep_Helicase"/>
</dbReference>
<protein>
    <submittedName>
        <fullName evidence="11">ATP-dependent helicase</fullName>
    </submittedName>
</protein>
<name>A0A8J8PF38_9ARCH</name>
<dbReference type="PROSITE" id="PS51194">
    <property type="entry name" value="HELICASE_CTER"/>
    <property type="match status" value="1"/>
</dbReference>
<keyword evidence="4 11" id="KW-0347">Helicase</keyword>
<evidence type="ECO:0000259" key="10">
    <source>
        <dbReference type="PROSITE" id="PS51194"/>
    </source>
</evidence>
<dbReference type="GO" id="GO:0016887">
    <property type="term" value="F:ATP hydrolysis activity"/>
    <property type="evidence" value="ECO:0007669"/>
    <property type="project" value="TreeGrafter"/>
</dbReference>
<dbReference type="InterPro" id="IPR027417">
    <property type="entry name" value="P-loop_NTPase"/>
</dbReference>
<keyword evidence="1" id="KW-0547">Nucleotide-binding</keyword>
<feature type="domain" description="Helicase C-terminal" evidence="10">
    <location>
        <begin position="271"/>
        <end position="421"/>
    </location>
</feature>
<evidence type="ECO:0000256" key="8">
    <source>
        <dbReference type="ARBA" id="ARBA00023235"/>
    </source>
</evidence>
<dbReference type="SMART" id="SM00487">
    <property type="entry name" value="DEXDc"/>
    <property type="match status" value="1"/>
</dbReference>
<proteinExistence type="predicted"/>
<dbReference type="Pfam" id="PF00270">
    <property type="entry name" value="DEAD"/>
    <property type="match status" value="1"/>
</dbReference>
<evidence type="ECO:0000313" key="12">
    <source>
        <dbReference type="Proteomes" id="UP000752814"/>
    </source>
</evidence>
<keyword evidence="2" id="KW-0227">DNA damage</keyword>
<dbReference type="CDD" id="cd18796">
    <property type="entry name" value="SF2_C_LHR"/>
    <property type="match status" value="1"/>
</dbReference>
<dbReference type="InterPro" id="IPR013701">
    <property type="entry name" value="Lhr-like_DEAD/DEAH_assoc"/>
</dbReference>
<keyword evidence="8" id="KW-0413">Isomerase</keyword>
<keyword evidence="7" id="KW-0234">DNA repair</keyword>
<evidence type="ECO:0000256" key="1">
    <source>
        <dbReference type="ARBA" id="ARBA00022741"/>
    </source>
</evidence>
<dbReference type="SUPFAM" id="SSF52540">
    <property type="entry name" value="P-loop containing nucleoside triphosphate hydrolases"/>
    <property type="match status" value="1"/>
</dbReference>
<keyword evidence="5" id="KW-0067">ATP-binding</keyword>
<evidence type="ECO:0000256" key="5">
    <source>
        <dbReference type="ARBA" id="ARBA00022840"/>
    </source>
</evidence>
<dbReference type="Proteomes" id="UP000752814">
    <property type="component" value="Unassembled WGS sequence"/>
</dbReference>
<feature type="domain" description="Helicase ATP-binding" evidence="9">
    <location>
        <begin position="41"/>
        <end position="235"/>
    </location>
</feature>
<organism evidence="11 12">
    <name type="scientific">Candidatus Methanomassiliicoccus intestinalis</name>
    <dbReference type="NCBI Taxonomy" id="1406512"/>
    <lineage>
        <taxon>Archaea</taxon>
        <taxon>Methanobacteriati</taxon>
        <taxon>Thermoplasmatota</taxon>
        <taxon>Thermoplasmata</taxon>
        <taxon>Methanomassiliicoccales</taxon>
        <taxon>Methanomassiliicoccaceae</taxon>
        <taxon>Methanomassiliicoccus</taxon>
    </lineage>
</organism>
<evidence type="ECO:0000256" key="3">
    <source>
        <dbReference type="ARBA" id="ARBA00022801"/>
    </source>
</evidence>